<evidence type="ECO:0000256" key="5">
    <source>
        <dbReference type="ARBA" id="ARBA00023004"/>
    </source>
</evidence>
<accession>A0A4Q1KRT6</accession>
<evidence type="ECO:0000313" key="11">
    <source>
        <dbReference type="Proteomes" id="UP000290517"/>
    </source>
</evidence>
<dbReference type="PANTHER" id="PTHR46696">
    <property type="entry name" value="P450, PUTATIVE (EUROFUNG)-RELATED"/>
    <property type="match status" value="1"/>
</dbReference>
<dbReference type="InterPro" id="IPR036396">
    <property type="entry name" value="Cyt_P450_sf"/>
</dbReference>
<dbReference type="InterPro" id="IPR017972">
    <property type="entry name" value="Cyt_P450_CS"/>
</dbReference>
<evidence type="ECO:0000256" key="3">
    <source>
        <dbReference type="ARBA" id="ARBA00022723"/>
    </source>
</evidence>
<dbReference type="GO" id="GO:0004497">
    <property type="term" value="F:monooxygenase activity"/>
    <property type="evidence" value="ECO:0007669"/>
    <property type="project" value="UniProtKB-KW"/>
</dbReference>
<dbReference type="EMBL" id="SDJQ01000023">
    <property type="protein sequence ID" value="RXR31704.1"/>
    <property type="molecule type" value="Genomic_DNA"/>
</dbReference>
<dbReference type="PANTHER" id="PTHR46696:SF1">
    <property type="entry name" value="CYTOCHROME P450 YJIB-RELATED"/>
    <property type="match status" value="1"/>
</dbReference>
<evidence type="ECO:0000256" key="7">
    <source>
        <dbReference type="RuleBase" id="RU000461"/>
    </source>
</evidence>
<evidence type="ECO:0000256" key="1">
    <source>
        <dbReference type="ARBA" id="ARBA00010617"/>
    </source>
</evidence>
<keyword evidence="4 7" id="KW-0560">Oxidoreductase</keyword>
<dbReference type="InterPro" id="IPR002397">
    <property type="entry name" value="Cyt_P450_B"/>
</dbReference>
<dbReference type="GO" id="GO:0020037">
    <property type="term" value="F:heme binding"/>
    <property type="evidence" value="ECO:0007669"/>
    <property type="project" value="InterPro"/>
</dbReference>
<keyword evidence="3 7" id="KW-0479">Metal-binding</keyword>
<dbReference type="PRINTS" id="PR00359">
    <property type="entry name" value="BP450"/>
</dbReference>
<keyword evidence="11" id="KW-1185">Reference proteome</keyword>
<dbReference type="InterPro" id="IPR001128">
    <property type="entry name" value="Cyt_P450"/>
</dbReference>
<keyword evidence="2 7" id="KW-0349">Heme</keyword>
<comment type="caution">
    <text evidence="9">The sequence shown here is derived from an EMBL/GenBank/DDBJ whole genome shotgun (WGS) entry which is preliminary data.</text>
</comment>
<keyword evidence="6 7" id="KW-0503">Monooxygenase</keyword>
<keyword evidence="5 7" id="KW-0408">Iron</keyword>
<dbReference type="OrthoDB" id="502624at2"/>
<dbReference type="Proteomes" id="UP000289805">
    <property type="component" value="Unassembled WGS sequence"/>
</dbReference>
<dbReference type="RefSeq" id="WP_084690388.1">
    <property type="nucleotide sequence ID" value="NZ_JOFV01000020.1"/>
</dbReference>
<dbReference type="Gene3D" id="1.10.630.10">
    <property type="entry name" value="Cytochrome P450"/>
    <property type="match status" value="1"/>
</dbReference>
<dbReference type="Pfam" id="PF00067">
    <property type="entry name" value="p450"/>
    <property type="match status" value="1"/>
</dbReference>
<name>A0A4Q1KRT6_9CELL</name>
<dbReference type="GO" id="GO:0005506">
    <property type="term" value="F:iron ion binding"/>
    <property type="evidence" value="ECO:0007669"/>
    <property type="project" value="InterPro"/>
</dbReference>
<comment type="similarity">
    <text evidence="1 7">Belongs to the cytochrome P450 family.</text>
</comment>
<organism evidence="9 10">
    <name type="scientific">Oerskovia turbata</name>
    <dbReference type="NCBI Taxonomy" id="1713"/>
    <lineage>
        <taxon>Bacteria</taxon>
        <taxon>Bacillati</taxon>
        <taxon>Actinomycetota</taxon>
        <taxon>Actinomycetes</taxon>
        <taxon>Micrococcales</taxon>
        <taxon>Cellulomonadaceae</taxon>
        <taxon>Oerskovia</taxon>
    </lineage>
</organism>
<sequence length="398" mass="45241">MRTGSLDLADKTYRTNPFPTYQRLRDEHPVHLLPAYTFDGDDVYVLSRYHDVNAALKNHEVYSSQVRQDDYLNLPMMVNRDAPDHRRMRRYTNQALNARRIGTMSEWIRGLVTELVDDVLQRERVEFVEGYSTMLPLRVISAMLGIPLDRRRDLRRWSQAVMDFFSVAAGLDPDDVPGFFEDLVEFGNYIEEQAQARENGLTDDVLSKLVEGQLAGELTKDELIATGWSFVAAGHETTMNLLGGGILLLTQRPDLQKALSEDPARIGDFIEEYLRLYSPTQWTVRRTTIGQTLHGVQIPAGALVHVLLGSADRDGTVFEAPDDFRLGRSSEEKHLAFGGGPHFCPGAALSRVMAEETFRQWLPHLHRLQIDPSDPPRLRERQGSYGYAHMPFIVAKEF</sequence>
<dbReference type="SUPFAM" id="SSF48264">
    <property type="entry name" value="Cytochrome P450"/>
    <property type="match status" value="1"/>
</dbReference>
<dbReference type="Proteomes" id="UP000290517">
    <property type="component" value="Unassembled WGS sequence"/>
</dbReference>
<evidence type="ECO:0000256" key="6">
    <source>
        <dbReference type="ARBA" id="ARBA00023033"/>
    </source>
</evidence>
<dbReference type="STRING" id="1713.GCA_000718325_03364"/>
<reference evidence="10 11" key="1">
    <citation type="submission" date="2019-01" db="EMBL/GenBank/DDBJ databases">
        <title>Oerskovia turbata Genome sequencing and assembly.</title>
        <authorList>
            <person name="Dou T."/>
        </authorList>
    </citation>
    <scope>NUCLEOTIDE SEQUENCE [LARGE SCALE GENOMIC DNA]</scope>
    <source>
        <strain evidence="9 10">JCM12123</strain>
        <strain evidence="8 11">JCM3160</strain>
    </source>
</reference>
<dbReference type="EMBL" id="SDJR01000011">
    <property type="protein sequence ID" value="RXR23097.1"/>
    <property type="molecule type" value="Genomic_DNA"/>
</dbReference>
<dbReference type="PROSITE" id="PS00086">
    <property type="entry name" value="CYTOCHROME_P450"/>
    <property type="match status" value="1"/>
</dbReference>
<dbReference type="GO" id="GO:0016705">
    <property type="term" value="F:oxidoreductase activity, acting on paired donors, with incorporation or reduction of molecular oxygen"/>
    <property type="evidence" value="ECO:0007669"/>
    <property type="project" value="InterPro"/>
</dbReference>
<dbReference type="FunFam" id="1.10.630.10:FF:000018">
    <property type="entry name" value="Cytochrome P450 monooxygenase"/>
    <property type="match status" value="1"/>
</dbReference>
<gene>
    <name evidence="8" type="ORF">EQW73_15240</name>
    <name evidence="9" type="ORF">EQW78_16200</name>
</gene>
<evidence type="ECO:0000313" key="9">
    <source>
        <dbReference type="EMBL" id="RXR31704.1"/>
    </source>
</evidence>
<dbReference type="AlphaFoldDB" id="A0A4Q1KRT6"/>
<evidence type="ECO:0000313" key="8">
    <source>
        <dbReference type="EMBL" id="RXR23097.1"/>
    </source>
</evidence>
<protein>
    <submittedName>
        <fullName evidence="9">Cytochrome P450</fullName>
    </submittedName>
</protein>
<evidence type="ECO:0000256" key="2">
    <source>
        <dbReference type="ARBA" id="ARBA00022617"/>
    </source>
</evidence>
<proteinExistence type="inferred from homology"/>
<evidence type="ECO:0000256" key="4">
    <source>
        <dbReference type="ARBA" id="ARBA00023002"/>
    </source>
</evidence>
<evidence type="ECO:0000313" key="10">
    <source>
        <dbReference type="Proteomes" id="UP000289805"/>
    </source>
</evidence>